<dbReference type="EMBL" id="VNKQ01000002">
    <property type="protein sequence ID" value="KAG0652778.1"/>
    <property type="molecule type" value="Genomic_DNA"/>
</dbReference>
<dbReference type="InterPro" id="IPR006204">
    <property type="entry name" value="GHMP_kinase_N_dom"/>
</dbReference>
<keyword evidence="11" id="KW-0753">Steroid metabolism</keyword>
<dbReference type="GO" id="GO:0010142">
    <property type="term" value="P:farnesyl diphosphate biosynthetic process, mevalonate pathway"/>
    <property type="evidence" value="ECO:0007669"/>
    <property type="project" value="TreeGrafter"/>
</dbReference>
<keyword evidence="7 15" id="KW-0418">Kinase</keyword>
<dbReference type="InterPro" id="IPR035102">
    <property type="entry name" value="Phosphomevalonate_kinase"/>
</dbReference>
<protein>
    <recommendedName>
        <fullName evidence="3">phosphomevalonate kinase</fullName>
        <ecNumber evidence="3">2.7.4.2</ecNumber>
    </recommendedName>
</protein>
<evidence type="ECO:0000259" key="14">
    <source>
        <dbReference type="Pfam" id="PF00288"/>
    </source>
</evidence>
<dbReference type="Proteomes" id="UP000785200">
    <property type="component" value="Unassembled WGS sequence"/>
</dbReference>
<evidence type="ECO:0000256" key="1">
    <source>
        <dbReference type="ARBA" id="ARBA00005017"/>
    </source>
</evidence>
<keyword evidence="10" id="KW-0443">Lipid metabolism</keyword>
<evidence type="ECO:0000313" key="15">
    <source>
        <dbReference type="EMBL" id="KAG0652778.1"/>
    </source>
</evidence>
<comment type="pathway">
    <text evidence="1">Isoprenoid biosynthesis; isopentenyl diphosphate biosynthesis via mevalonate pathway; isopentenyl diphosphate from (R)-mevalonate: step 2/3.</text>
</comment>
<evidence type="ECO:0000256" key="2">
    <source>
        <dbReference type="ARBA" id="ARBA00006495"/>
    </source>
</evidence>
<dbReference type="GO" id="GO:0019287">
    <property type="term" value="P:isopentenyl diphosphate biosynthetic process, mevalonate pathway"/>
    <property type="evidence" value="ECO:0007669"/>
    <property type="project" value="TreeGrafter"/>
</dbReference>
<comment type="similarity">
    <text evidence="2">Belongs to the GHMP kinase family. Mevalonate kinase subfamily.</text>
</comment>
<evidence type="ECO:0000256" key="13">
    <source>
        <dbReference type="SAM" id="MobiDB-lite"/>
    </source>
</evidence>
<dbReference type="EC" id="2.7.4.2" evidence="3"/>
<dbReference type="Gene3D" id="3.30.230.10">
    <property type="match status" value="1"/>
</dbReference>
<keyword evidence="16" id="KW-1185">Reference proteome</keyword>
<name>A0A9P6VRC9_9HELO</name>
<comment type="catalytic activity">
    <reaction evidence="12">
        <text>(R)-5-phosphomevalonate + ATP = (R)-5-diphosphomevalonate + ADP</text>
        <dbReference type="Rhea" id="RHEA:16341"/>
        <dbReference type="ChEBI" id="CHEBI:30616"/>
        <dbReference type="ChEBI" id="CHEBI:57557"/>
        <dbReference type="ChEBI" id="CHEBI:58146"/>
        <dbReference type="ChEBI" id="CHEBI:456216"/>
        <dbReference type="EC" id="2.7.4.2"/>
    </reaction>
    <physiologicalReaction direction="left-to-right" evidence="12">
        <dbReference type="Rhea" id="RHEA:16342"/>
    </physiologicalReaction>
</comment>
<sequence length="390" mass="41392">MPTAVSAPGKVFLAGGYLVLDRAYTALVFGLSARVHVLVTDIDTSSGVQLSEIVVQSPQFRDATWNYGYHLAPESGGVDVTQLQGASSAALSKNLFVETALSYALTYISSILPSHLIKPARVTILADNDYYSQPSSSQDVPRSTPASDPTTKTFTDFNVRLTDAHKTGLGSSAALVTAFTGALLTHYLPSKAFELSSPSGQTILHNLSQASHCAAQGKIGSGFDVATAVYGTCVYRRFSPSILSSLGEPGSPGFSLRVKDVVEDPSQKWDTDISKHGASIPPGMALVMCDVDCGSHTPSMVKKVLAWRSSDPSVSKTLFDTLQKSNERLAALLSTTPAPLCRSSRARARSGVPIEPREQTELLDAVTKSVDGVAGAWSLGRGAMMRLCCW</sequence>
<keyword evidence="5" id="KW-0808">Transferase</keyword>
<keyword evidence="6" id="KW-0547">Nucleotide-binding</keyword>
<dbReference type="GO" id="GO:0005524">
    <property type="term" value="F:ATP binding"/>
    <property type="evidence" value="ECO:0007669"/>
    <property type="project" value="UniProtKB-KW"/>
</dbReference>
<keyword evidence="9" id="KW-0752">Steroid biosynthesis</keyword>
<evidence type="ECO:0000256" key="7">
    <source>
        <dbReference type="ARBA" id="ARBA00022777"/>
    </source>
</evidence>
<dbReference type="InterPro" id="IPR014721">
    <property type="entry name" value="Ribsml_uS5_D2-typ_fold_subgr"/>
</dbReference>
<evidence type="ECO:0000256" key="11">
    <source>
        <dbReference type="ARBA" id="ARBA00023221"/>
    </source>
</evidence>
<accession>A0A9P6VRC9</accession>
<evidence type="ECO:0000256" key="4">
    <source>
        <dbReference type="ARBA" id="ARBA00022516"/>
    </source>
</evidence>
<dbReference type="GO" id="GO:0005777">
    <property type="term" value="C:peroxisome"/>
    <property type="evidence" value="ECO:0007669"/>
    <property type="project" value="TreeGrafter"/>
</dbReference>
<feature type="region of interest" description="Disordered" evidence="13">
    <location>
        <begin position="132"/>
        <end position="152"/>
    </location>
</feature>
<evidence type="ECO:0000256" key="10">
    <source>
        <dbReference type="ARBA" id="ARBA00023098"/>
    </source>
</evidence>
<dbReference type="GO" id="GO:0004631">
    <property type="term" value="F:phosphomevalonate kinase activity"/>
    <property type="evidence" value="ECO:0007669"/>
    <property type="project" value="UniProtKB-EC"/>
</dbReference>
<dbReference type="PIRSF" id="PIRSF017288">
    <property type="entry name" value="PMK_GHMP_euk"/>
    <property type="match status" value="1"/>
</dbReference>
<dbReference type="Pfam" id="PF00288">
    <property type="entry name" value="GHMP_kinases_N"/>
    <property type="match status" value="1"/>
</dbReference>
<evidence type="ECO:0000256" key="12">
    <source>
        <dbReference type="ARBA" id="ARBA00029326"/>
    </source>
</evidence>
<comment type="caution">
    <text evidence="15">The sequence shown here is derived from an EMBL/GenBank/DDBJ whole genome shotgun (WGS) entry which is preliminary data.</text>
</comment>
<evidence type="ECO:0000256" key="9">
    <source>
        <dbReference type="ARBA" id="ARBA00022955"/>
    </source>
</evidence>
<gene>
    <name evidence="15" type="ORF">D0Z07_0322</name>
</gene>
<keyword evidence="4" id="KW-0444">Lipid biosynthesis</keyword>
<dbReference type="PANTHER" id="PTHR31814:SF2">
    <property type="entry name" value="PHOSPHOMEVALONATE KINASE"/>
    <property type="match status" value="1"/>
</dbReference>
<dbReference type="GO" id="GO:0006696">
    <property type="term" value="P:ergosterol biosynthetic process"/>
    <property type="evidence" value="ECO:0007669"/>
    <property type="project" value="TreeGrafter"/>
</dbReference>
<evidence type="ECO:0000313" key="16">
    <source>
        <dbReference type="Proteomes" id="UP000785200"/>
    </source>
</evidence>
<keyword evidence="8" id="KW-0067">ATP-binding</keyword>
<reference evidence="15" key="1">
    <citation type="submission" date="2019-07" db="EMBL/GenBank/DDBJ databases">
        <title>Hyphodiscus hymeniophilus genome sequencing and assembly.</title>
        <authorList>
            <person name="Kramer G."/>
            <person name="Nodwell J."/>
        </authorList>
    </citation>
    <scope>NUCLEOTIDE SEQUENCE</scope>
    <source>
        <strain evidence="15">ATCC 34498</strain>
    </source>
</reference>
<evidence type="ECO:0000256" key="6">
    <source>
        <dbReference type="ARBA" id="ARBA00022741"/>
    </source>
</evidence>
<dbReference type="InterPro" id="IPR016005">
    <property type="entry name" value="Erg8"/>
</dbReference>
<dbReference type="SUPFAM" id="SSF54211">
    <property type="entry name" value="Ribosomal protein S5 domain 2-like"/>
    <property type="match status" value="1"/>
</dbReference>
<feature type="domain" description="GHMP kinase N-terminal" evidence="14">
    <location>
        <begin position="165"/>
        <end position="231"/>
    </location>
</feature>
<dbReference type="OrthoDB" id="10262935at2759"/>
<evidence type="ECO:0000256" key="3">
    <source>
        <dbReference type="ARBA" id="ARBA00012958"/>
    </source>
</evidence>
<dbReference type="PANTHER" id="PTHR31814">
    <property type="match status" value="1"/>
</dbReference>
<evidence type="ECO:0000256" key="5">
    <source>
        <dbReference type="ARBA" id="ARBA00022679"/>
    </source>
</evidence>
<dbReference type="InterPro" id="IPR020568">
    <property type="entry name" value="Ribosomal_Su5_D2-typ_SF"/>
</dbReference>
<proteinExistence type="inferred from homology"/>
<dbReference type="AlphaFoldDB" id="A0A9P6VRC9"/>
<evidence type="ECO:0000256" key="8">
    <source>
        <dbReference type="ARBA" id="ARBA00022840"/>
    </source>
</evidence>
<organism evidence="15 16">
    <name type="scientific">Hyphodiscus hymeniophilus</name>
    <dbReference type="NCBI Taxonomy" id="353542"/>
    <lineage>
        <taxon>Eukaryota</taxon>
        <taxon>Fungi</taxon>
        <taxon>Dikarya</taxon>
        <taxon>Ascomycota</taxon>
        <taxon>Pezizomycotina</taxon>
        <taxon>Leotiomycetes</taxon>
        <taxon>Helotiales</taxon>
        <taxon>Hyphodiscaceae</taxon>
        <taxon>Hyphodiscus</taxon>
    </lineage>
</organism>